<keyword evidence="5 8" id="KW-1133">Transmembrane helix</keyword>
<comment type="similarity">
    <text evidence="2">Belongs to the major facilitator superfamily.</text>
</comment>
<accession>A0A2S6GJJ2</accession>
<keyword evidence="6 8" id="KW-0472">Membrane</keyword>
<protein>
    <submittedName>
        <fullName evidence="9">Fucose permease</fullName>
    </submittedName>
</protein>
<dbReference type="InterPro" id="IPR011701">
    <property type="entry name" value="MFS"/>
</dbReference>
<proteinExistence type="inferred from homology"/>
<dbReference type="Proteomes" id="UP000239203">
    <property type="component" value="Unassembled WGS sequence"/>
</dbReference>
<dbReference type="AlphaFoldDB" id="A0A2S6GJJ2"/>
<dbReference type="GO" id="GO:0012505">
    <property type="term" value="C:endomembrane system"/>
    <property type="evidence" value="ECO:0007669"/>
    <property type="project" value="UniProtKB-SubCell"/>
</dbReference>
<reference evidence="9 10" key="1">
    <citation type="submission" date="2018-02" db="EMBL/GenBank/DDBJ databases">
        <title>Genomic Encyclopedia of Archaeal and Bacterial Type Strains, Phase II (KMG-II): from individual species to whole genera.</title>
        <authorList>
            <person name="Goeker M."/>
        </authorList>
    </citation>
    <scope>NUCLEOTIDE SEQUENCE [LARGE SCALE GENOMIC DNA]</scope>
    <source>
        <strain evidence="9 10">YU 961-1</strain>
    </source>
</reference>
<comment type="subcellular location">
    <subcellularLocation>
        <location evidence="1">Endomembrane system</location>
        <topology evidence="1">Multi-pass membrane protein</topology>
    </subcellularLocation>
</comment>
<evidence type="ECO:0000256" key="5">
    <source>
        <dbReference type="ARBA" id="ARBA00022989"/>
    </source>
</evidence>
<dbReference type="GO" id="GO:0016020">
    <property type="term" value="C:membrane"/>
    <property type="evidence" value="ECO:0007669"/>
    <property type="project" value="TreeGrafter"/>
</dbReference>
<feature type="transmembrane region" description="Helical" evidence="8">
    <location>
        <begin position="182"/>
        <end position="202"/>
    </location>
</feature>
<evidence type="ECO:0000256" key="3">
    <source>
        <dbReference type="ARBA" id="ARBA00022448"/>
    </source>
</evidence>
<keyword evidence="3" id="KW-0813">Transport</keyword>
<dbReference type="EMBL" id="PTIX01000014">
    <property type="protein sequence ID" value="PPK65404.1"/>
    <property type="molecule type" value="Genomic_DNA"/>
</dbReference>
<evidence type="ECO:0000256" key="2">
    <source>
        <dbReference type="ARBA" id="ARBA00008335"/>
    </source>
</evidence>
<sequence length="402" mass="40335">MRRLAAFGAFLAFGAVVAGLGAALPFLRDHYDLGPTGGGAVVSVFSLGALVAIAGCGIADRLLPPRATMSGLLAAFVLGLTAAGLAPSWPLLLVAVALTGIGYGGLAVHLNAAFARGDRGLLMINLLNATFGAGAVLGPVVVAVVARFDVRWFFLIVALLAALCYPVVRCDVAQETDDSATGVRTTLLAALPFALIAFLYAGVETTIGAWESTYLTWTGIPAESAAGLTALFWAGLAVGRVIIPFLARRPAVIVLTGFAVAAAGLGLAAVPGLAVAGHAVAGLGLAPVIPTVLAWLVTRTSRARLATSAVILCSMLGGAVHPSVIGALANAEAPAGIPLSIGTYAVLGLLATVWAARTSRGSAHADVEDLADPGQREDALGSPTGGHGDHQPGAGQRGRGVQ</sequence>
<feature type="transmembrane region" description="Helical" evidence="8">
    <location>
        <begin position="276"/>
        <end position="297"/>
    </location>
</feature>
<feature type="transmembrane region" description="Helical" evidence="8">
    <location>
        <begin position="214"/>
        <end position="239"/>
    </location>
</feature>
<dbReference type="PANTHER" id="PTHR23514:SF3">
    <property type="entry name" value="BYPASS OF STOP CODON PROTEIN 6"/>
    <property type="match status" value="1"/>
</dbReference>
<feature type="transmembrane region" description="Helical" evidence="8">
    <location>
        <begin position="126"/>
        <end position="146"/>
    </location>
</feature>
<feature type="transmembrane region" description="Helical" evidence="8">
    <location>
        <begin position="152"/>
        <end position="170"/>
    </location>
</feature>
<feature type="region of interest" description="Disordered" evidence="7">
    <location>
        <begin position="364"/>
        <end position="402"/>
    </location>
</feature>
<evidence type="ECO:0000256" key="7">
    <source>
        <dbReference type="SAM" id="MobiDB-lite"/>
    </source>
</evidence>
<feature type="transmembrane region" description="Helical" evidence="8">
    <location>
        <begin position="67"/>
        <end position="86"/>
    </location>
</feature>
<keyword evidence="10" id="KW-1185">Reference proteome</keyword>
<evidence type="ECO:0000256" key="8">
    <source>
        <dbReference type="SAM" id="Phobius"/>
    </source>
</evidence>
<feature type="transmembrane region" description="Helical" evidence="8">
    <location>
        <begin position="309"/>
        <end position="329"/>
    </location>
</feature>
<dbReference type="PANTHER" id="PTHR23514">
    <property type="entry name" value="BYPASS OF STOP CODON PROTEIN 6"/>
    <property type="match status" value="1"/>
</dbReference>
<dbReference type="GO" id="GO:0022857">
    <property type="term" value="F:transmembrane transporter activity"/>
    <property type="evidence" value="ECO:0007669"/>
    <property type="project" value="InterPro"/>
</dbReference>
<dbReference type="InterPro" id="IPR051788">
    <property type="entry name" value="MFS_Transporter"/>
</dbReference>
<evidence type="ECO:0000256" key="4">
    <source>
        <dbReference type="ARBA" id="ARBA00022692"/>
    </source>
</evidence>
<comment type="caution">
    <text evidence="9">The sequence shown here is derived from an EMBL/GenBank/DDBJ whole genome shotgun (WGS) entry which is preliminary data.</text>
</comment>
<dbReference type="InterPro" id="IPR036259">
    <property type="entry name" value="MFS_trans_sf"/>
</dbReference>
<dbReference type="Gene3D" id="1.20.1250.20">
    <property type="entry name" value="MFS general substrate transporter like domains"/>
    <property type="match status" value="2"/>
</dbReference>
<feature type="transmembrane region" description="Helical" evidence="8">
    <location>
        <begin position="92"/>
        <end position="114"/>
    </location>
</feature>
<evidence type="ECO:0000313" key="9">
    <source>
        <dbReference type="EMBL" id="PPK65404.1"/>
    </source>
</evidence>
<feature type="transmembrane region" description="Helical" evidence="8">
    <location>
        <begin position="335"/>
        <end position="356"/>
    </location>
</feature>
<organism evidence="9 10">
    <name type="scientific">Actinokineospora auranticolor</name>
    <dbReference type="NCBI Taxonomy" id="155976"/>
    <lineage>
        <taxon>Bacteria</taxon>
        <taxon>Bacillati</taxon>
        <taxon>Actinomycetota</taxon>
        <taxon>Actinomycetes</taxon>
        <taxon>Pseudonocardiales</taxon>
        <taxon>Pseudonocardiaceae</taxon>
        <taxon>Actinokineospora</taxon>
    </lineage>
</organism>
<evidence type="ECO:0000313" key="10">
    <source>
        <dbReference type="Proteomes" id="UP000239203"/>
    </source>
</evidence>
<gene>
    <name evidence="9" type="ORF">CLV40_11456</name>
</gene>
<dbReference type="SUPFAM" id="SSF103473">
    <property type="entry name" value="MFS general substrate transporter"/>
    <property type="match status" value="1"/>
</dbReference>
<evidence type="ECO:0000256" key="1">
    <source>
        <dbReference type="ARBA" id="ARBA00004127"/>
    </source>
</evidence>
<evidence type="ECO:0000256" key="6">
    <source>
        <dbReference type="ARBA" id="ARBA00023136"/>
    </source>
</evidence>
<dbReference type="Pfam" id="PF07690">
    <property type="entry name" value="MFS_1"/>
    <property type="match status" value="1"/>
</dbReference>
<feature type="transmembrane region" description="Helical" evidence="8">
    <location>
        <begin position="39"/>
        <end position="60"/>
    </location>
</feature>
<keyword evidence="4 8" id="KW-0812">Transmembrane</keyword>
<feature type="transmembrane region" description="Helical" evidence="8">
    <location>
        <begin position="251"/>
        <end position="270"/>
    </location>
</feature>
<name>A0A2S6GJJ2_9PSEU</name>